<feature type="transmembrane region" description="Helical" evidence="2">
    <location>
        <begin position="78"/>
        <end position="96"/>
    </location>
</feature>
<keyword evidence="2" id="KW-0472">Membrane</keyword>
<proteinExistence type="predicted"/>
<accession>A0A2I0LFZ4</accession>
<evidence type="ECO:0000313" key="4">
    <source>
        <dbReference type="Proteomes" id="UP000233551"/>
    </source>
</evidence>
<gene>
    <name evidence="3" type="ORF">CRG98_000074</name>
</gene>
<evidence type="ECO:0000256" key="2">
    <source>
        <dbReference type="SAM" id="Phobius"/>
    </source>
</evidence>
<feature type="transmembrane region" description="Helical" evidence="2">
    <location>
        <begin position="56"/>
        <end position="72"/>
    </location>
</feature>
<dbReference type="AlphaFoldDB" id="A0A2I0LFZ4"/>
<sequence>MTATWGEQRPKVKRRCRGGPSRVSTSVEFHRRSVKPRVASQRRLQISGYKYGTSRWFLLVTVLFIGLFSHHLKRNPEAIFLFWLSCSKGAFSVSAFK</sequence>
<organism evidence="3 4">
    <name type="scientific">Punica granatum</name>
    <name type="common">Pomegranate</name>
    <dbReference type="NCBI Taxonomy" id="22663"/>
    <lineage>
        <taxon>Eukaryota</taxon>
        <taxon>Viridiplantae</taxon>
        <taxon>Streptophyta</taxon>
        <taxon>Embryophyta</taxon>
        <taxon>Tracheophyta</taxon>
        <taxon>Spermatophyta</taxon>
        <taxon>Magnoliopsida</taxon>
        <taxon>eudicotyledons</taxon>
        <taxon>Gunneridae</taxon>
        <taxon>Pentapetalae</taxon>
        <taxon>rosids</taxon>
        <taxon>malvids</taxon>
        <taxon>Myrtales</taxon>
        <taxon>Lythraceae</taxon>
        <taxon>Punica</taxon>
    </lineage>
</organism>
<feature type="non-terminal residue" evidence="3">
    <location>
        <position position="97"/>
    </location>
</feature>
<evidence type="ECO:0000313" key="3">
    <source>
        <dbReference type="EMBL" id="PKI79599.1"/>
    </source>
</evidence>
<dbReference type="Proteomes" id="UP000233551">
    <property type="component" value="Unassembled WGS sequence"/>
</dbReference>
<dbReference type="EMBL" id="PGOL01000001">
    <property type="protein sequence ID" value="PKI79599.1"/>
    <property type="molecule type" value="Genomic_DNA"/>
</dbReference>
<evidence type="ECO:0000256" key="1">
    <source>
        <dbReference type="SAM" id="MobiDB-lite"/>
    </source>
</evidence>
<keyword evidence="4" id="KW-1185">Reference proteome</keyword>
<keyword evidence="2" id="KW-1133">Transmembrane helix</keyword>
<reference evidence="3 4" key="1">
    <citation type="submission" date="2017-11" db="EMBL/GenBank/DDBJ databases">
        <title>De-novo sequencing of pomegranate (Punica granatum L.) genome.</title>
        <authorList>
            <person name="Akparov Z."/>
            <person name="Amiraslanov A."/>
            <person name="Hajiyeva S."/>
            <person name="Abbasov M."/>
            <person name="Kaur K."/>
            <person name="Hamwieh A."/>
            <person name="Solovyev V."/>
            <person name="Salamov A."/>
            <person name="Braich B."/>
            <person name="Kosarev P."/>
            <person name="Mahmoud A."/>
            <person name="Hajiyev E."/>
            <person name="Babayeva S."/>
            <person name="Izzatullayeva V."/>
            <person name="Mammadov A."/>
            <person name="Mammadov A."/>
            <person name="Sharifova S."/>
            <person name="Ojaghi J."/>
            <person name="Eynullazada K."/>
            <person name="Bayramov B."/>
            <person name="Abdulazimova A."/>
            <person name="Shahmuradov I."/>
        </authorList>
    </citation>
    <scope>NUCLEOTIDE SEQUENCE [LARGE SCALE GENOMIC DNA]</scope>
    <source>
        <strain evidence="4">cv. AG2017</strain>
        <tissue evidence="3">Leaf</tissue>
    </source>
</reference>
<comment type="caution">
    <text evidence="3">The sequence shown here is derived from an EMBL/GenBank/DDBJ whole genome shotgun (WGS) entry which is preliminary data.</text>
</comment>
<name>A0A2I0LFZ4_PUNGR</name>
<keyword evidence="2" id="KW-0812">Transmembrane</keyword>
<protein>
    <submittedName>
        <fullName evidence="3">Uncharacterized protein</fullName>
    </submittedName>
</protein>
<feature type="region of interest" description="Disordered" evidence="1">
    <location>
        <begin position="1"/>
        <end position="23"/>
    </location>
</feature>